<dbReference type="Pfam" id="PF23559">
    <property type="entry name" value="WHD_DRP"/>
    <property type="match status" value="1"/>
</dbReference>
<evidence type="ECO:0000313" key="8">
    <source>
        <dbReference type="Proteomes" id="UP000006038"/>
    </source>
</evidence>
<dbReference type="InterPro" id="IPR056789">
    <property type="entry name" value="LRR_R13L1-DRL21"/>
</dbReference>
<evidence type="ECO:0000259" key="6">
    <source>
        <dbReference type="Pfam" id="PF25019"/>
    </source>
</evidence>
<evidence type="ECO:0000256" key="2">
    <source>
        <dbReference type="ARBA" id="ARBA00022737"/>
    </source>
</evidence>
<dbReference type="GO" id="GO:0002758">
    <property type="term" value="P:innate immune response-activating signaling pathway"/>
    <property type="evidence" value="ECO:0007669"/>
    <property type="project" value="UniProtKB-ARBA"/>
</dbReference>
<dbReference type="InterPro" id="IPR027417">
    <property type="entry name" value="P-loop_NTPase"/>
</dbReference>
<dbReference type="InterPro" id="IPR002182">
    <property type="entry name" value="NB-ARC"/>
</dbReference>
<dbReference type="SUPFAM" id="SSF52058">
    <property type="entry name" value="L domain-like"/>
    <property type="match status" value="2"/>
</dbReference>
<dbReference type="Proteomes" id="UP000006038">
    <property type="component" value="Unassembled WGS sequence"/>
</dbReference>
<dbReference type="GO" id="GO:0043531">
    <property type="term" value="F:ADP binding"/>
    <property type="evidence" value="ECO:0007669"/>
    <property type="project" value="InterPro"/>
</dbReference>
<evidence type="ECO:0000256" key="3">
    <source>
        <dbReference type="ARBA" id="ARBA00022821"/>
    </source>
</evidence>
<evidence type="ECO:0000259" key="4">
    <source>
        <dbReference type="Pfam" id="PF00931"/>
    </source>
</evidence>
<protein>
    <submittedName>
        <fullName evidence="7">Uncharacterized protein</fullName>
    </submittedName>
</protein>
<evidence type="ECO:0000259" key="5">
    <source>
        <dbReference type="Pfam" id="PF23559"/>
    </source>
</evidence>
<dbReference type="FunFam" id="1.10.10.10:FF:000322">
    <property type="entry name" value="Probable disease resistance protein At1g63360"/>
    <property type="match status" value="1"/>
</dbReference>
<dbReference type="InterPro" id="IPR058922">
    <property type="entry name" value="WHD_DRP"/>
</dbReference>
<keyword evidence="8" id="KW-1185">Reference proteome</keyword>
<dbReference type="EnsemblPlants" id="OB02G20990.1">
    <property type="protein sequence ID" value="OB02G20990.1"/>
    <property type="gene ID" value="OB02G20990"/>
</dbReference>
<sequence length="1180" mass="133030">MELSKLVGGLGAIAGINEIASFYQLVKSTITSRWSSDRKKQLQGMALDLESGLRRLKDITLPDMYNLIARAEWKIHQEDVAKLLRQLQDAEDLLDKFRWYELKVAIEGNANQSAHVEFLDHEIPQDSSKVKDIQEKLDNISGQMERMGLREATQRFDESVRPETSSFPTETTLFGREGVYEQRALKKKMENKKFLIILDDMWDDALKEDGQFWKKFCAPLTNPLEGSMMLVTTRSPKVACAVKTMEPITLEGLNKNDLWKFFKHCTFGSESSNNYPELEDIGRQIVLKLKGSPLAAKTLGRLLRTSLKTTHWNDILQSELWQLEQNNTDILPALRLSYLYLPSHLKRCFSFCGVYPKDHKFDKNNLAKIWIAQGFVEPEGTESILDGYQYFEDLVNRSFFQKVDGKFVIHDLLHDMAQLVSKHDCFILKDVSDFERVPQSVRHLSILSSTDFDLTNLLSISRKCKLESLPSDFSKLRNLRRFESWGFKCSPKGPQCFNASSGNGKGIRLMKNANQICGHLKINNLGAISTEDAREGELKNKEHLSELTLEWSRLPQEQGEVGTPVEILQALQPPESVKSLILRSYPGESLPYCFEPHDLPNSSSRDFNRRSDSVHESTDLKDISRALAEHDNGWVGIFSYLTELVIYGCNNLLNLDQFVQPPYLPAIKKIMILCCNVLQSLPTEKFGIFCELSELIVFDCPSISNSHWLRLQALKRLTLYNCGDFGDNINCCSLTYLRYSNGRVRSFPLQAWGSNLPALKELEICNCNNLEFIKNPESSISSSSSGDSSSTITFSFLTTLQISSCNKLSTLDDLLTKESLPVIETISISSCEGLLSLPGERFGSFPFLKDLAISFCQNLNRSRGLVLPSSLQRLTLNDCGDISTCFAHCLDNITSLVSLRIISCSGVVSIPDELWISNITSLQELSIESCPDLESICDVDTIAKINKVSIRDCRKLAKPHTVWVNVLGVPRTSRTYFNLLEAGSKLGLVVEVDMETLNATDGIRIRIVMINPNGLPRCFPATSPDLLTGELCYRLEETVEAMTNIQENVATSDEDMDNNAQMAGDRRMVKQLQLDQQSHGGHINSAMGNKKMKEVVVAGQISMDVEPRMSLQSSTQELVEKGYQGGSSTDVAISDEDMNRNVQMEYDRRLAEQIQLELDQPRSTSGNVILEMDIERDLFV</sequence>
<evidence type="ECO:0000313" key="7">
    <source>
        <dbReference type="EnsemblPlants" id="OB02G20990.1"/>
    </source>
</evidence>
<dbReference type="InterPro" id="IPR036388">
    <property type="entry name" value="WH-like_DNA-bd_sf"/>
</dbReference>
<dbReference type="AlphaFoldDB" id="J3LBT2"/>
<dbReference type="Gene3D" id="3.80.10.10">
    <property type="entry name" value="Ribonuclease Inhibitor"/>
    <property type="match status" value="3"/>
</dbReference>
<dbReference type="STRING" id="4533.J3LBT2"/>
<dbReference type="Pfam" id="PF25019">
    <property type="entry name" value="LRR_R13L1-DRL21"/>
    <property type="match status" value="1"/>
</dbReference>
<feature type="domain" description="R13L1/DRL21-like LRR repeat region" evidence="6">
    <location>
        <begin position="508"/>
        <end position="599"/>
    </location>
</feature>
<dbReference type="Gene3D" id="1.10.8.430">
    <property type="entry name" value="Helical domain of apoptotic protease-activating factors"/>
    <property type="match status" value="1"/>
</dbReference>
<dbReference type="PANTHER" id="PTHR36766:SF40">
    <property type="entry name" value="DISEASE RESISTANCE PROTEIN RGA3"/>
    <property type="match status" value="1"/>
</dbReference>
<dbReference type="InterPro" id="IPR042197">
    <property type="entry name" value="Apaf_helical"/>
</dbReference>
<keyword evidence="1" id="KW-0433">Leucine-rich repeat</keyword>
<dbReference type="Pfam" id="PF00931">
    <property type="entry name" value="NB-ARC"/>
    <property type="match status" value="1"/>
</dbReference>
<dbReference type="Gene3D" id="1.10.10.10">
    <property type="entry name" value="Winged helix-like DNA-binding domain superfamily/Winged helix DNA-binding domain"/>
    <property type="match status" value="1"/>
</dbReference>
<feature type="domain" description="NB-ARC" evidence="4">
    <location>
        <begin position="180"/>
        <end position="268"/>
    </location>
</feature>
<evidence type="ECO:0000256" key="1">
    <source>
        <dbReference type="ARBA" id="ARBA00022614"/>
    </source>
</evidence>
<reference evidence="7" key="1">
    <citation type="submission" date="2013-04" db="UniProtKB">
        <authorList>
            <consortium name="EnsemblPlants"/>
        </authorList>
    </citation>
    <scope>IDENTIFICATION</scope>
</reference>
<dbReference type="GO" id="GO:0042742">
    <property type="term" value="P:defense response to bacterium"/>
    <property type="evidence" value="ECO:0007669"/>
    <property type="project" value="UniProtKB-ARBA"/>
</dbReference>
<name>J3LBT2_ORYBR</name>
<dbReference type="GO" id="GO:0009626">
    <property type="term" value="P:plant-type hypersensitive response"/>
    <property type="evidence" value="ECO:0007669"/>
    <property type="project" value="UniProtKB-ARBA"/>
</dbReference>
<keyword evidence="2" id="KW-0677">Repeat</keyword>
<dbReference type="OMA" id="RLGEFHC"/>
<dbReference type="HOGENOM" id="CLU_000837_8_3_1"/>
<organism evidence="7">
    <name type="scientific">Oryza brachyantha</name>
    <name type="common">malo sina</name>
    <dbReference type="NCBI Taxonomy" id="4533"/>
    <lineage>
        <taxon>Eukaryota</taxon>
        <taxon>Viridiplantae</taxon>
        <taxon>Streptophyta</taxon>
        <taxon>Embryophyta</taxon>
        <taxon>Tracheophyta</taxon>
        <taxon>Spermatophyta</taxon>
        <taxon>Magnoliopsida</taxon>
        <taxon>Liliopsida</taxon>
        <taxon>Poales</taxon>
        <taxon>Poaceae</taxon>
        <taxon>BOP clade</taxon>
        <taxon>Oryzoideae</taxon>
        <taxon>Oryzeae</taxon>
        <taxon>Oryzinae</taxon>
        <taxon>Oryza</taxon>
    </lineage>
</organism>
<feature type="domain" description="Disease resistance protein winged helix" evidence="5">
    <location>
        <begin position="354"/>
        <end position="417"/>
    </location>
</feature>
<accession>J3LBT2</accession>
<dbReference type="PANTHER" id="PTHR36766">
    <property type="entry name" value="PLANT BROAD-SPECTRUM MILDEW RESISTANCE PROTEIN RPW8"/>
    <property type="match status" value="1"/>
</dbReference>
<dbReference type="InterPro" id="IPR032675">
    <property type="entry name" value="LRR_dom_sf"/>
</dbReference>
<keyword evidence="3" id="KW-0611">Plant defense</keyword>
<dbReference type="eggNOG" id="KOG4658">
    <property type="taxonomic scope" value="Eukaryota"/>
</dbReference>
<dbReference type="Gramene" id="OB02G20990.1">
    <property type="protein sequence ID" value="OB02G20990.1"/>
    <property type="gene ID" value="OB02G20990"/>
</dbReference>
<dbReference type="SUPFAM" id="SSF52540">
    <property type="entry name" value="P-loop containing nucleoside triphosphate hydrolases"/>
    <property type="match status" value="1"/>
</dbReference>
<dbReference type="PRINTS" id="PR00364">
    <property type="entry name" value="DISEASERSIST"/>
</dbReference>
<dbReference type="Gene3D" id="3.40.50.300">
    <property type="entry name" value="P-loop containing nucleotide triphosphate hydrolases"/>
    <property type="match status" value="1"/>
</dbReference>
<proteinExistence type="predicted"/>